<dbReference type="GO" id="GO:0030313">
    <property type="term" value="C:cell envelope"/>
    <property type="evidence" value="ECO:0007669"/>
    <property type="project" value="UniProtKB-SubCell"/>
</dbReference>
<feature type="binding site" evidence="13">
    <location>
        <position position="281"/>
    </location>
    <ligand>
        <name>[3Fe-4S] cluster</name>
        <dbReference type="ChEBI" id="CHEBI:21137"/>
    </ligand>
</feature>
<feature type="binding site" evidence="13">
    <location>
        <position position="253"/>
    </location>
    <ligand>
        <name>[4Fe-4S] cluster</name>
        <dbReference type="ChEBI" id="CHEBI:49883"/>
        <label>2</label>
    </ligand>
</feature>
<dbReference type="NCBIfam" id="TIGR00391">
    <property type="entry name" value="hydA"/>
    <property type="match status" value="1"/>
</dbReference>
<dbReference type="SUPFAM" id="SSF56770">
    <property type="entry name" value="HydA/Nqo6-like"/>
    <property type="match status" value="1"/>
</dbReference>
<feature type="binding site" evidence="13">
    <location>
        <position position="50"/>
    </location>
    <ligand>
        <name>[4Fe-4S] cluster</name>
        <dbReference type="ChEBI" id="CHEBI:49883"/>
        <label>1</label>
    </ligand>
</feature>
<feature type="binding site" evidence="13">
    <location>
        <position position="187"/>
    </location>
    <ligand>
        <name>[4Fe-4S] cluster</name>
        <dbReference type="ChEBI" id="CHEBI:49883"/>
        <label>1</label>
    </ligand>
</feature>
<dbReference type="InterPro" id="IPR037024">
    <property type="entry name" value="NiFe_Hase_small_N_sf"/>
</dbReference>
<dbReference type="Pfam" id="PF14720">
    <property type="entry name" value="NiFe_hyd_SSU_C"/>
    <property type="match status" value="1"/>
</dbReference>
<dbReference type="RefSeq" id="WP_088552789.1">
    <property type="nucleotide sequence ID" value="NZ_BDGJ01000010.1"/>
</dbReference>
<dbReference type="OrthoDB" id="9766729at2"/>
<dbReference type="Gene3D" id="3.40.50.700">
    <property type="entry name" value="NADH:ubiquinone oxidoreductase-like, 20kDa subunit"/>
    <property type="match status" value="1"/>
</dbReference>
<feature type="signal peptide" evidence="15">
    <location>
        <begin position="1"/>
        <end position="17"/>
    </location>
</feature>
<evidence type="ECO:0000256" key="13">
    <source>
        <dbReference type="PIRSR" id="PIRSR000310-1"/>
    </source>
</evidence>
<evidence type="ECO:0000256" key="1">
    <source>
        <dbReference type="ARBA" id="ARBA00001927"/>
    </source>
</evidence>
<dbReference type="InterPro" id="IPR006311">
    <property type="entry name" value="TAT_signal"/>
</dbReference>
<feature type="domain" description="Cytochrome-c3 hydrogenase C-terminal" evidence="17">
    <location>
        <begin position="219"/>
        <end position="296"/>
    </location>
</feature>
<dbReference type="PIRSF" id="PIRSF000310">
    <property type="entry name" value="NiFe_hyd_ssu"/>
    <property type="match status" value="1"/>
</dbReference>
<feature type="binding site" evidence="13">
    <location>
        <position position="284"/>
    </location>
    <ligand>
        <name>[3Fe-4S] cluster</name>
        <dbReference type="ChEBI" id="CHEBI:21137"/>
    </ligand>
</feature>
<accession>A0A1Z5HNX3</accession>
<dbReference type="PANTHER" id="PTHR30013">
    <property type="entry name" value="NIFE / NIFESE HYDROGENASE SMALL SUBUNIT FAMILY MEMBER"/>
    <property type="match status" value="1"/>
</dbReference>
<comment type="similarity">
    <text evidence="4">Belongs to the [NiFe]/[NiFeSe] hydrogenase small subunit family.</text>
</comment>
<evidence type="ECO:0000256" key="3">
    <source>
        <dbReference type="ARBA" id="ARBA00004196"/>
    </source>
</evidence>
<evidence type="ECO:0000256" key="10">
    <source>
        <dbReference type="ARBA" id="ARBA00023004"/>
    </source>
</evidence>
<evidence type="ECO:0000256" key="8">
    <source>
        <dbReference type="ARBA" id="ARBA00022729"/>
    </source>
</evidence>
<dbReference type="GO" id="GO:0016020">
    <property type="term" value="C:membrane"/>
    <property type="evidence" value="ECO:0007669"/>
    <property type="project" value="TreeGrafter"/>
</dbReference>
<sequence length="401" mass="44053">MLTRRKFLKLCMQSGLAFSLAQFLLNDLAEALSAGKIQKLPVVWIEAGTCTGNSISLDNSIDPGLKKILLDIVDLRYHWLFLTAQGKQAVDALEEAVQKYRGEFILIVEGAVVTRDHGKYNYVLPGKENDFRTGMEVIRWVGQEAKYVMPVGTCATHGGPAAAYPNPSGSIGVGEFLQRPVINVPGCPAHPDWIVGTLVHLLYYGLPELDAVGRPVMFYGKTIHDLCTRRQYFENGIFAEQPGQAGCMYRLGCKGPVTYADCPKRQWNNHVNWPVGANSPCIGCASPDFPDGMSPFFQHLPDIRLPGVVTSPSRIAKALGGLTAVGITTHLTASIISGRIGKNMTDGTKEKTSLPARMPEDQIMEKLNRILDSQEAFRKELQPQKTPQALQDDENQASDKK</sequence>
<comment type="cofactor">
    <cofactor evidence="2">
        <name>[4Fe-4S] cluster</name>
        <dbReference type="ChEBI" id="CHEBI:49883"/>
    </cofactor>
</comment>
<comment type="caution">
    <text evidence="18">The sequence shown here is derived from an EMBL/GenBank/DDBJ whole genome shotgun (WGS) entry which is preliminary data.</text>
</comment>
<feature type="region of interest" description="Disordered" evidence="14">
    <location>
        <begin position="374"/>
        <end position="401"/>
    </location>
</feature>
<dbReference type="GO" id="GO:0046872">
    <property type="term" value="F:metal ion binding"/>
    <property type="evidence" value="ECO:0007669"/>
    <property type="project" value="UniProtKB-KW"/>
</dbReference>
<keyword evidence="9" id="KW-0560">Oxidoreductase</keyword>
<dbReference type="GO" id="GO:0009061">
    <property type="term" value="P:anaerobic respiration"/>
    <property type="evidence" value="ECO:0007669"/>
    <property type="project" value="TreeGrafter"/>
</dbReference>
<evidence type="ECO:0000256" key="14">
    <source>
        <dbReference type="SAM" id="MobiDB-lite"/>
    </source>
</evidence>
<dbReference type="InterPro" id="IPR037148">
    <property type="entry name" value="NiFe-Hase_small_C_sf"/>
</dbReference>
<feature type="binding site" evidence="13">
    <location>
        <position position="154"/>
    </location>
    <ligand>
        <name>[4Fe-4S] cluster</name>
        <dbReference type="ChEBI" id="CHEBI:49883"/>
        <label>1</label>
    </ligand>
</feature>
<evidence type="ECO:0000256" key="4">
    <source>
        <dbReference type="ARBA" id="ARBA00006605"/>
    </source>
</evidence>
<feature type="compositionally biased region" description="Acidic residues" evidence="14">
    <location>
        <begin position="391"/>
        <end position="401"/>
    </location>
</feature>
<name>A0A1Z5HNX3_9FIRM</name>
<evidence type="ECO:0000313" key="18">
    <source>
        <dbReference type="EMBL" id="GAW91214.1"/>
    </source>
</evidence>
<comment type="cofactor">
    <cofactor evidence="1">
        <name>[3Fe-4S] cluster</name>
        <dbReference type="ChEBI" id="CHEBI:21137"/>
    </cofactor>
</comment>
<evidence type="ECO:0000313" key="19">
    <source>
        <dbReference type="Proteomes" id="UP000197032"/>
    </source>
</evidence>
<organism evidence="18 19">
    <name type="scientific">Calderihabitans maritimus</name>
    <dbReference type="NCBI Taxonomy" id="1246530"/>
    <lineage>
        <taxon>Bacteria</taxon>
        <taxon>Bacillati</taxon>
        <taxon>Bacillota</taxon>
        <taxon>Clostridia</taxon>
        <taxon>Neomoorellales</taxon>
        <taxon>Calderihabitantaceae</taxon>
        <taxon>Calderihabitans</taxon>
    </lineage>
</organism>
<feature type="binding site" evidence="13">
    <location>
        <position position="227"/>
    </location>
    <ligand>
        <name>[4Fe-4S] cluster</name>
        <dbReference type="ChEBI" id="CHEBI:49883"/>
        <label>2</label>
    </ligand>
</feature>
<evidence type="ECO:0000256" key="12">
    <source>
        <dbReference type="ARBA" id="ARBA00023291"/>
    </source>
</evidence>
<keyword evidence="7 13" id="KW-0479">Metal-binding</keyword>
<comment type="subunit">
    <text evidence="5">Heterodimer of a large and a small subunit.</text>
</comment>
<dbReference type="InterPro" id="IPR006137">
    <property type="entry name" value="NADH_UbQ_OxRdtase-like_20kDa"/>
</dbReference>
<feature type="binding site" evidence="13">
    <location>
        <position position="224"/>
    </location>
    <ligand>
        <name>[4Fe-4S] cluster</name>
        <dbReference type="ChEBI" id="CHEBI:49883"/>
        <label>2</label>
    </ligand>
</feature>
<evidence type="ECO:0000256" key="15">
    <source>
        <dbReference type="SAM" id="SignalP"/>
    </source>
</evidence>
<dbReference type="Proteomes" id="UP000197032">
    <property type="component" value="Unassembled WGS sequence"/>
</dbReference>
<keyword evidence="8 15" id="KW-0732">Signal</keyword>
<dbReference type="Gene3D" id="4.10.480.10">
    <property type="entry name" value="Cytochrome-c3 hydrogenase, C-terminal domain"/>
    <property type="match status" value="1"/>
</dbReference>
<dbReference type="PROSITE" id="PS51318">
    <property type="entry name" value="TAT"/>
    <property type="match status" value="1"/>
</dbReference>
<dbReference type="PRINTS" id="PR00614">
    <property type="entry name" value="NIHGNASESMLL"/>
</dbReference>
<dbReference type="EMBL" id="BDGJ01000010">
    <property type="protein sequence ID" value="GAW91214.1"/>
    <property type="molecule type" value="Genomic_DNA"/>
</dbReference>
<dbReference type="InterPro" id="IPR027394">
    <property type="entry name" value="Cytochrome-c3_hydrogenase_C"/>
</dbReference>
<dbReference type="GO" id="GO:0044569">
    <property type="term" value="C:[Ni-Fe] hydrogenase complex"/>
    <property type="evidence" value="ECO:0007669"/>
    <property type="project" value="TreeGrafter"/>
</dbReference>
<evidence type="ECO:0000256" key="5">
    <source>
        <dbReference type="ARBA" id="ARBA00011771"/>
    </source>
</evidence>
<keyword evidence="11 13" id="KW-0411">Iron-sulfur</keyword>
<gene>
    <name evidence="18" type="ORF">KKC1_03760</name>
</gene>
<evidence type="ECO:0000256" key="11">
    <source>
        <dbReference type="ARBA" id="ARBA00023014"/>
    </source>
</evidence>
<evidence type="ECO:0000259" key="16">
    <source>
        <dbReference type="Pfam" id="PF01058"/>
    </source>
</evidence>
<keyword evidence="19" id="KW-1185">Reference proteome</keyword>
<dbReference type="AlphaFoldDB" id="A0A1Z5HNX3"/>
<proteinExistence type="inferred from homology"/>
<feature type="binding site" evidence="13">
    <location>
        <position position="262"/>
    </location>
    <ligand>
        <name>[3Fe-4S] cluster</name>
        <dbReference type="ChEBI" id="CHEBI:21137"/>
    </ligand>
</feature>
<evidence type="ECO:0000256" key="6">
    <source>
        <dbReference type="ARBA" id="ARBA00022485"/>
    </source>
</evidence>
<evidence type="ECO:0000256" key="7">
    <source>
        <dbReference type="ARBA" id="ARBA00022723"/>
    </source>
</evidence>
<dbReference type="GO" id="GO:0008901">
    <property type="term" value="F:ferredoxin hydrogenase activity"/>
    <property type="evidence" value="ECO:0007669"/>
    <property type="project" value="InterPro"/>
</dbReference>
<keyword evidence="10 13" id="KW-0408">Iron</keyword>
<evidence type="ECO:0000256" key="9">
    <source>
        <dbReference type="ARBA" id="ARBA00023002"/>
    </source>
</evidence>
<dbReference type="GO" id="GO:0009375">
    <property type="term" value="C:ferredoxin hydrogenase complex"/>
    <property type="evidence" value="ECO:0007669"/>
    <property type="project" value="InterPro"/>
</dbReference>
<comment type="subcellular location">
    <subcellularLocation>
        <location evidence="3">Cell envelope</location>
    </subcellularLocation>
</comment>
<keyword evidence="6 13" id="KW-0004">4Fe-4S</keyword>
<protein>
    <submittedName>
        <fullName evidence="18">Hydrogenase</fullName>
    </submittedName>
</protein>
<feature type="binding site" evidence="13">
    <location>
        <position position="247"/>
    </location>
    <ligand>
        <name>[4Fe-4S] cluster</name>
        <dbReference type="ChEBI" id="CHEBI:49883"/>
        <label>2</label>
    </ligand>
</feature>
<dbReference type="GO" id="GO:0051538">
    <property type="term" value="F:3 iron, 4 sulfur cluster binding"/>
    <property type="evidence" value="ECO:0007669"/>
    <property type="project" value="UniProtKB-KW"/>
</dbReference>
<keyword evidence="12 13" id="KW-0003">3Fe-4S</keyword>
<dbReference type="InterPro" id="IPR001821">
    <property type="entry name" value="NiFe_hydrogenase_ssu"/>
</dbReference>
<feature type="domain" description="NADH:ubiquinone oxidoreductase-like 20kDa subunit" evidence="16">
    <location>
        <begin position="50"/>
        <end position="201"/>
    </location>
</feature>
<evidence type="ECO:0000259" key="17">
    <source>
        <dbReference type="Pfam" id="PF14720"/>
    </source>
</evidence>
<dbReference type="Pfam" id="PF01058">
    <property type="entry name" value="Oxidored_q6"/>
    <property type="match status" value="1"/>
</dbReference>
<dbReference type="GO" id="GO:0009055">
    <property type="term" value="F:electron transfer activity"/>
    <property type="evidence" value="ECO:0007669"/>
    <property type="project" value="TreeGrafter"/>
</dbReference>
<dbReference type="PANTHER" id="PTHR30013:SF7">
    <property type="entry name" value="HYDROGENASE-2 SMALL CHAIN"/>
    <property type="match status" value="1"/>
</dbReference>
<feature type="chain" id="PRO_5038641508" evidence="15">
    <location>
        <begin position="18"/>
        <end position="401"/>
    </location>
</feature>
<reference evidence="19" key="1">
    <citation type="journal article" date="2017" name="Appl. Environ. Microbiol.">
        <title>Genomic analysis of Calderihabitans maritimus KKC1, a thermophilic hydrogenogenic carboxydotrophic bacterium isolated from marine sediment.</title>
        <authorList>
            <person name="Omae K."/>
            <person name="Yoneda Y."/>
            <person name="Fukuyama Y."/>
            <person name="Yoshida T."/>
            <person name="Sako Y."/>
        </authorList>
    </citation>
    <scope>NUCLEOTIDE SEQUENCE [LARGE SCALE GENOMIC DNA]</scope>
    <source>
        <strain evidence="19">KKC1</strain>
    </source>
</reference>
<dbReference type="GO" id="GO:0051539">
    <property type="term" value="F:4 iron, 4 sulfur cluster binding"/>
    <property type="evidence" value="ECO:0007669"/>
    <property type="project" value="UniProtKB-KW"/>
</dbReference>
<evidence type="ECO:0000256" key="2">
    <source>
        <dbReference type="ARBA" id="ARBA00001966"/>
    </source>
</evidence>